<feature type="domain" description="RNase H type-1" evidence="2">
    <location>
        <begin position="42"/>
        <end position="109"/>
    </location>
</feature>
<gene>
    <name evidence="3" type="ORF">ACH5RR_009853</name>
</gene>
<evidence type="ECO:0000259" key="2">
    <source>
        <dbReference type="Pfam" id="PF13456"/>
    </source>
</evidence>
<dbReference type="Proteomes" id="UP001630127">
    <property type="component" value="Unassembled WGS sequence"/>
</dbReference>
<reference evidence="3 4" key="1">
    <citation type="submission" date="2024-11" db="EMBL/GenBank/DDBJ databases">
        <title>A near-complete genome assembly of Cinchona calisaya.</title>
        <authorList>
            <person name="Lian D.C."/>
            <person name="Zhao X.W."/>
            <person name="Wei L."/>
        </authorList>
    </citation>
    <scope>NUCLEOTIDE SEQUENCE [LARGE SCALE GENOMIC DNA]</scope>
    <source>
        <tissue evidence="3">Nenye</tissue>
    </source>
</reference>
<comment type="caution">
    <text evidence="3">The sequence shown here is derived from an EMBL/GenBank/DDBJ whole genome shotgun (WGS) entry which is preliminary data.</text>
</comment>
<feature type="compositionally biased region" description="Basic and acidic residues" evidence="1">
    <location>
        <begin position="9"/>
        <end position="19"/>
    </location>
</feature>
<sequence length="109" mass="12135">MQEWGEFSEVTREEKKGTESDGGNNQVQTRWKPPRNVAIVLNSDAATSISTNKSVLGVVARDRHGQVVAIWVEPLHQCLDAEIDEAMVLRLAMIKAKEEGWDEVGMLSD</sequence>
<evidence type="ECO:0000313" key="3">
    <source>
        <dbReference type="EMBL" id="KAL3530531.1"/>
    </source>
</evidence>
<dbReference type="PANTHER" id="PTHR47074">
    <property type="entry name" value="BNAC02G40300D PROTEIN"/>
    <property type="match status" value="1"/>
</dbReference>
<organism evidence="3 4">
    <name type="scientific">Cinchona calisaya</name>
    <dbReference type="NCBI Taxonomy" id="153742"/>
    <lineage>
        <taxon>Eukaryota</taxon>
        <taxon>Viridiplantae</taxon>
        <taxon>Streptophyta</taxon>
        <taxon>Embryophyta</taxon>
        <taxon>Tracheophyta</taxon>
        <taxon>Spermatophyta</taxon>
        <taxon>Magnoliopsida</taxon>
        <taxon>eudicotyledons</taxon>
        <taxon>Gunneridae</taxon>
        <taxon>Pentapetalae</taxon>
        <taxon>asterids</taxon>
        <taxon>lamiids</taxon>
        <taxon>Gentianales</taxon>
        <taxon>Rubiaceae</taxon>
        <taxon>Cinchonoideae</taxon>
        <taxon>Cinchoneae</taxon>
        <taxon>Cinchona</taxon>
    </lineage>
</organism>
<evidence type="ECO:0000313" key="4">
    <source>
        <dbReference type="Proteomes" id="UP001630127"/>
    </source>
</evidence>
<proteinExistence type="predicted"/>
<name>A0ABD3AHD2_9GENT</name>
<dbReference type="EMBL" id="JBJUIK010000004">
    <property type="protein sequence ID" value="KAL3530531.1"/>
    <property type="molecule type" value="Genomic_DNA"/>
</dbReference>
<dbReference type="Pfam" id="PF13456">
    <property type="entry name" value="RVT_3"/>
    <property type="match status" value="1"/>
</dbReference>
<dbReference type="InterPro" id="IPR002156">
    <property type="entry name" value="RNaseH_domain"/>
</dbReference>
<dbReference type="AlphaFoldDB" id="A0ABD3AHD2"/>
<dbReference type="InterPro" id="IPR052929">
    <property type="entry name" value="RNase_H-like_EbsB-rel"/>
</dbReference>
<protein>
    <recommendedName>
        <fullName evidence="2">RNase H type-1 domain-containing protein</fullName>
    </recommendedName>
</protein>
<accession>A0ABD3AHD2</accession>
<keyword evidence="4" id="KW-1185">Reference proteome</keyword>
<dbReference type="PANTHER" id="PTHR47074:SF48">
    <property type="entry name" value="POLYNUCLEOTIDYL TRANSFERASE, RIBONUCLEASE H-LIKE SUPERFAMILY PROTEIN"/>
    <property type="match status" value="1"/>
</dbReference>
<evidence type="ECO:0000256" key="1">
    <source>
        <dbReference type="SAM" id="MobiDB-lite"/>
    </source>
</evidence>
<feature type="region of interest" description="Disordered" evidence="1">
    <location>
        <begin position="1"/>
        <end position="33"/>
    </location>
</feature>